<evidence type="ECO:0000313" key="6">
    <source>
        <dbReference type="Proteomes" id="UP000245911"/>
    </source>
</evidence>
<dbReference type="PRINTS" id="PR00455">
    <property type="entry name" value="HTHTETR"/>
</dbReference>
<evidence type="ECO:0000256" key="1">
    <source>
        <dbReference type="ARBA" id="ARBA00023054"/>
    </source>
</evidence>
<name>A0A2T8HWS6_9RHOB</name>
<comment type="caution">
    <text evidence="5">The sequence shown here is derived from an EMBL/GenBank/DDBJ whole genome shotgun (WGS) entry which is preliminary data.</text>
</comment>
<dbReference type="InterPro" id="IPR001647">
    <property type="entry name" value="HTH_TetR"/>
</dbReference>
<organism evidence="5 6">
    <name type="scientific">Pararhodobacter oceanensis</name>
    <dbReference type="NCBI Taxonomy" id="2172121"/>
    <lineage>
        <taxon>Bacteria</taxon>
        <taxon>Pseudomonadati</taxon>
        <taxon>Pseudomonadota</taxon>
        <taxon>Alphaproteobacteria</taxon>
        <taxon>Rhodobacterales</taxon>
        <taxon>Paracoccaceae</taxon>
        <taxon>Pararhodobacter</taxon>
    </lineage>
</organism>
<accession>A0A2T8HWS6</accession>
<dbReference type="InterPro" id="IPR009057">
    <property type="entry name" value="Homeodomain-like_sf"/>
</dbReference>
<dbReference type="EMBL" id="QDKM01000002">
    <property type="protein sequence ID" value="PVH29812.1"/>
    <property type="molecule type" value="Genomic_DNA"/>
</dbReference>
<dbReference type="Gene3D" id="1.10.357.10">
    <property type="entry name" value="Tetracycline Repressor, domain 2"/>
    <property type="match status" value="1"/>
</dbReference>
<evidence type="ECO:0000256" key="3">
    <source>
        <dbReference type="PROSITE-ProRule" id="PRU00335"/>
    </source>
</evidence>
<dbReference type="InterPro" id="IPR041490">
    <property type="entry name" value="KstR2_TetR_C"/>
</dbReference>
<keyword evidence="1" id="KW-0175">Coiled coil</keyword>
<dbReference type="AlphaFoldDB" id="A0A2T8HWS6"/>
<reference evidence="5 6" key="1">
    <citation type="submission" date="2018-04" db="EMBL/GenBank/DDBJ databases">
        <title>Pararhodobacter oceanense sp. nov., isolated from marine intertidal sediment.</title>
        <authorList>
            <person name="Wang X.-L."/>
            <person name="Du Z.-J."/>
        </authorList>
    </citation>
    <scope>NUCLEOTIDE SEQUENCE [LARGE SCALE GENOMIC DNA]</scope>
    <source>
        <strain evidence="5 6">AM505</strain>
    </source>
</reference>
<dbReference type="PANTHER" id="PTHR30055">
    <property type="entry name" value="HTH-TYPE TRANSCRIPTIONAL REGULATOR RUTR"/>
    <property type="match status" value="1"/>
</dbReference>
<gene>
    <name evidence="5" type="ORF">DDE20_06845</name>
</gene>
<dbReference type="Pfam" id="PF00440">
    <property type="entry name" value="TetR_N"/>
    <property type="match status" value="1"/>
</dbReference>
<dbReference type="GO" id="GO:0000976">
    <property type="term" value="F:transcription cis-regulatory region binding"/>
    <property type="evidence" value="ECO:0007669"/>
    <property type="project" value="TreeGrafter"/>
</dbReference>
<dbReference type="PANTHER" id="PTHR30055:SF183">
    <property type="entry name" value="NUCLEOID OCCLUSION FACTOR SLMA"/>
    <property type="match status" value="1"/>
</dbReference>
<dbReference type="InterPro" id="IPR050109">
    <property type="entry name" value="HTH-type_TetR-like_transc_reg"/>
</dbReference>
<dbReference type="InterPro" id="IPR036271">
    <property type="entry name" value="Tet_transcr_reg_TetR-rel_C_sf"/>
</dbReference>
<sequence>MEHALFDPETAKDRLLAAAARLFRQKGFAKTTVRDLAAEVGLQSGSLFHHVRSKDDILFAILERVITGMTRDLAAALAAAPDLRSRMRALIAVELTYLHGPAADATAVLFHDWRALPEDRQAQLLRGRDAYFEMWSAVLTEARAEGLTRVEPMILRQFLHGALAWTSFWYQPAGEVTLDKLIDDALVMILR</sequence>
<dbReference type="PROSITE" id="PS50977">
    <property type="entry name" value="HTH_TETR_2"/>
    <property type="match status" value="1"/>
</dbReference>
<dbReference type="SUPFAM" id="SSF48498">
    <property type="entry name" value="Tetracyclin repressor-like, C-terminal domain"/>
    <property type="match status" value="1"/>
</dbReference>
<dbReference type="Pfam" id="PF17932">
    <property type="entry name" value="TetR_C_24"/>
    <property type="match status" value="1"/>
</dbReference>
<dbReference type="SUPFAM" id="SSF46689">
    <property type="entry name" value="Homeodomain-like"/>
    <property type="match status" value="1"/>
</dbReference>
<dbReference type="GO" id="GO:0003700">
    <property type="term" value="F:DNA-binding transcription factor activity"/>
    <property type="evidence" value="ECO:0007669"/>
    <property type="project" value="TreeGrafter"/>
</dbReference>
<feature type="domain" description="HTH tetR-type" evidence="4">
    <location>
        <begin position="9"/>
        <end position="69"/>
    </location>
</feature>
<evidence type="ECO:0000313" key="5">
    <source>
        <dbReference type="EMBL" id="PVH29812.1"/>
    </source>
</evidence>
<keyword evidence="6" id="KW-1185">Reference proteome</keyword>
<dbReference type="RefSeq" id="WP_116557699.1">
    <property type="nucleotide sequence ID" value="NZ_QDKM01000002.1"/>
</dbReference>
<evidence type="ECO:0000256" key="2">
    <source>
        <dbReference type="ARBA" id="ARBA00023125"/>
    </source>
</evidence>
<dbReference type="PROSITE" id="PS01081">
    <property type="entry name" value="HTH_TETR_1"/>
    <property type="match status" value="1"/>
</dbReference>
<dbReference type="InterPro" id="IPR023772">
    <property type="entry name" value="DNA-bd_HTH_TetR-type_CS"/>
</dbReference>
<protein>
    <submittedName>
        <fullName evidence="5">TetR family transcriptional regulator</fullName>
    </submittedName>
</protein>
<evidence type="ECO:0000259" key="4">
    <source>
        <dbReference type="PROSITE" id="PS50977"/>
    </source>
</evidence>
<dbReference type="OrthoDB" id="8478851at2"/>
<feature type="DNA-binding region" description="H-T-H motif" evidence="3">
    <location>
        <begin position="32"/>
        <end position="51"/>
    </location>
</feature>
<keyword evidence="2 3" id="KW-0238">DNA-binding</keyword>
<dbReference type="Proteomes" id="UP000245911">
    <property type="component" value="Unassembled WGS sequence"/>
</dbReference>
<proteinExistence type="predicted"/>